<comment type="caution">
    <text evidence="1">The sequence shown here is derived from an EMBL/GenBank/DDBJ whole genome shotgun (WGS) entry which is preliminary data.</text>
</comment>
<name>A0A5B6VDQ8_9ROSI</name>
<sequence length="82" mass="9227">MVLLKGQPLVARLAAFSKYAVLPGSMRSDSDIFLMFYAFCNWDFTIPSSWLTHAAILMVRSTDSWVSLSINGVFCKMSAYCF</sequence>
<organism evidence="1 2">
    <name type="scientific">Gossypium australe</name>
    <dbReference type="NCBI Taxonomy" id="47621"/>
    <lineage>
        <taxon>Eukaryota</taxon>
        <taxon>Viridiplantae</taxon>
        <taxon>Streptophyta</taxon>
        <taxon>Embryophyta</taxon>
        <taxon>Tracheophyta</taxon>
        <taxon>Spermatophyta</taxon>
        <taxon>Magnoliopsida</taxon>
        <taxon>eudicotyledons</taxon>
        <taxon>Gunneridae</taxon>
        <taxon>Pentapetalae</taxon>
        <taxon>rosids</taxon>
        <taxon>malvids</taxon>
        <taxon>Malvales</taxon>
        <taxon>Malvaceae</taxon>
        <taxon>Malvoideae</taxon>
        <taxon>Gossypium</taxon>
    </lineage>
</organism>
<dbReference type="Proteomes" id="UP000325315">
    <property type="component" value="Unassembled WGS sequence"/>
</dbReference>
<keyword evidence="2" id="KW-1185">Reference proteome</keyword>
<reference evidence="2" key="1">
    <citation type="journal article" date="2019" name="Plant Biotechnol. J.">
        <title>Genome sequencing of the Australian wild diploid species Gossypium australe highlights disease resistance and delayed gland morphogenesis.</title>
        <authorList>
            <person name="Cai Y."/>
            <person name="Cai X."/>
            <person name="Wang Q."/>
            <person name="Wang P."/>
            <person name="Zhang Y."/>
            <person name="Cai C."/>
            <person name="Xu Y."/>
            <person name="Wang K."/>
            <person name="Zhou Z."/>
            <person name="Wang C."/>
            <person name="Geng S."/>
            <person name="Li B."/>
            <person name="Dong Q."/>
            <person name="Hou Y."/>
            <person name="Wang H."/>
            <person name="Ai P."/>
            <person name="Liu Z."/>
            <person name="Yi F."/>
            <person name="Sun M."/>
            <person name="An G."/>
            <person name="Cheng J."/>
            <person name="Zhang Y."/>
            <person name="Shi Q."/>
            <person name="Xie Y."/>
            <person name="Shi X."/>
            <person name="Chang Y."/>
            <person name="Huang F."/>
            <person name="Chen Y."/>
            <person name="Hong S."/>
            <person name="Mi L."/>
            <person name="Sun Q."/>
            <person name="Zhang L."/>
            <person name="Zhou B."/>
            <person name="Peng R."/>
            <person name="Zhang X."/>
            <person name="Liu F."/>
        </authorList>
    </citation>
    <scope>NUCLEOTIDE SEQUENCE [LARGE SCALE GENOMIC DNA]</scope>
    <source>
        <strain evidence="2">cv. PA1801</strain>
    </source>
</reference>
<evidence type="ECO:0000313" key="2">
    <source>
        <dbReference type="Proteomes" id="UP000325315"/>
    </source>
</evidence>
<dbReference type="OrthoDB" id="1612127at2759"/>
<gene>
    <name evidence="1" type="ORF">EPI10_002225</name>
</gene>
<accession>A0A5B6VDQ8</accession>
<dbReference type="EMBL" id="SMMG02000007">
    <property type="protein sequence ID" value="KAA3467191.1"/>
    <property type="molecule type" value="Genomic_DNA"/>
</dbReference>
<protein>
    <submittedName>
        <fullName evidence="1">Uncharacterized protein</fullName>
    </submittedName>
</protein>
<proteinExistence type="predicted"/>
<evidence type="ECO:0000313" key="1">
    <source>
        <dbReference type="EMBL" id="KAA3467191.1"/>
    </source>
</evidence>
<dbReference type="AlphaFoldDB" id="A0A5B6VDQ8"/>